<protein>
    <submittedName>
        <fullName evidence="3">DNA-binding protein</fullName>
    </submittedName>
</protein>
<organism evidence="3">
    <name type="scientific">Thermosulfurimonas dismutans</name>
    <dbReference type="NCBI Taxonomy" id="999894"/>
    <lineage>
        <taxon>Bacteria</taxon>
        <taxon>Pseudomonadati</taxon>
        <taxon>Thermodesulfobacteriota</taxon>
        <taxon>Thermodesulfobacteria</taxon>
        <taxon>Thermodesulfobacteriales</taxon>
        <taxon>Thermodesulfobacteriaceae</taxon>
        <taxon>Thermosulfurimonas</taxon>
    </lineage>
</organism>
<dbReference type="NCBIfam" id="TIGR01764">
    <property type="entry name" value="excise"/>
    <property type="match status" value="1"/>
</dbReference>
<feature type="domain" description="Helix-turn-helix" evidence="2">
    <location>
        <begin position="37"/>
        <end position="86"/>
    </location>
</feature>
<name>A0A7C3GJC4_9BACT</name>
<dbReference type="Pfam" id="PF12728">
    <property type="entry name" value="HTH_17"/>
    <property type="match status" value="1"/>
</dbReference>
<dbReference type="GO" id="GO:0003677">
    <property type="term" value="F:DNA binding"/>
    <property type="evidence" value="ECO:0007669"/>
    <property type="project" value="UniProtKB-KW"/>
</dbReference>
<evidence type="ECO:0000313" key="3">
    <source>
        <dbReference type="EMBL" id="HFC96941.1"/>
    </source>
</evidence>
<feature type="region of interest" description="Disordered" evidence="1">
    <location>
        <begin position="93"/>
        <end position="117"/>
    </location>
</feature>
<dbReference type="AlphaFoldDB" id="A0A7C3GJC4"/>
<dbReference type="EMBL" id="DRMH01000010">
    <property type="protein sequence ID" value="HFC96941.1"/>
    <property type="molecule type" value="Genomic_DNA"/>
</dbReference>
<proteinExistence type="predicted"/>
<dbReference type="InterPro" id="IPR041657">
    <property type="entry name" value="HTH_17"/>
</dbReference>
<comment type="caution">
    <text evidence="3">The sequence shown here is derived from an EMBL/GenBank/DDBJ whole genome shotgun (WGS) entry which is preliminary data.</text>
</comment>
<evidence type="ECO:0000256" key="1">
    <source>
        <dbReference type="SAM" id="MobiDB-lite"/>
    </source>
</evidence>
<dbReference type="Proteomes" id="UP000886043">
    <property type="component" value="Unassembled WGS sequence"/>
</dbReference>
<reference evidence="3" key="1">
    <citation type="journal article" date="2020" name="mSystems">
        <title>Genome- and Community-Level Interaction Insights into Carbon Utilization and Element Cycling Functions of Hydrothermarchaeota in Hydrothermal Sediment.</title>
        <authorList>
            <person name="Zhou Z."/>
            <person name="Liu Y."/>
            <person name="Xu W."/>
            <person name="Pan J."/>
            <person name="Luo Z.H."/>
            <person name="Li M."/>
        </authorList>
    </citation>
    <scope>NUCLEOTIDE SEQUENCE [LARGE SCALE GENOMIC DNA]</scope>
    <source>
        <strain evidence="3">HyVt-483</strain>
    </source>
</reference>
<sequence length="117" mass="13553">MSAEIREDLREFVAWLRMLVARLEEIEGRVGPGGKVYLTLEEAEKLTSIPAETLKKKIYAQELPAYKPGKQLLVRWSDLRAFIERHPVNRNAFTEPERTLTGGRTSRGRPPIRYYPK</sequence>
<gene>
    <name evidence="3" type="ORF">ENJ40_00585</name>
</gene>
<accession>A0A7C3GJC4</accession>
<evidence type="ECO:0000259" key="2">
    <source>
        <dbReference type="Pfam" id="PF12728"/>
    </source>
</evidence>
<dbReference type="InterPro" id="IPR010093">
    <property type="entry name" value="SinI_DNA-bd"/>
</dbReference>
<keyword evidence="3" id="KW-0238">DNA-binding</keyword>